<dbReference type="Pfam" id="PF17078">
    <property type="entry name" value="SHE3"/>
    <property type="match status" value="1"/>
</dbReference>
<evidence type="ECO:0000256" key="11">
    <source>
        <dbReference type="RuleBase" id="RU362142"/>
    </source>
</evidence>
<keyword evidence="7 11" id="KW-0694">RNA-binding</keyword>
<dbReference type="GO" id="GO:0003723">
    <property type="term" value="F:RNA binding"/>
    <property type="evidence" value="ECO:0007669"/>
    <property type="project" value="UniProtKB-KW"/>
</dbReference>
<feature type="compositionally biased region" description="Low complexity" evidence="12">
    <location>
        <begin position="345"/>
        <end position="360"/>
    </location>
</feature>
<comment type="subcellular location">
    <subcellularLocation>
        <location evidence="1 11">Endoplasmic reticulum membrane</location>
        <topology evidence="1 11">Peripheral membrane protein</topology>
    </subcellularLocation>
</comment>
<feature type="region of interest" description="Disordered" evidence="12">
    <location>
        <begin position="273"/>
        <end position="310"/>
    </location>
</feature>
<evidence type="ECO:0000256" key="10">
    <source>
        <dbReference type="ARBA" id="ARBA00024975"/>
    </source>
</evidence>
<dbReference type="EMBL" id="LT635756">
    <property type="protein sequence ID" value="SGZ47502.1"/>
    <property type="molecule type" value="Genomic_DNA"/>
</dbReference>
<feature type="coiled-coil region" evidence="11">
    <location>
        <begin position="15"/>
        <end position="98"/>
    </location>
</feature>
<sequence length="422" mass="47534">MAESPVKHKPTSRVIDSLHSEIDALKTELADLRMSNSENRKKASLLTTKNESLVDQLANCKHENDMINALLKRKERRIVDLEEQYNDLSSLNDSLKLSTKNLKIRCDNLQELSASSTAEYERLKIAYDAMIASQNEYKRHYLSELNKLQLLFDGYKANSQKELAELAEKLTSNDKDVDTLVDSLTNKRKVMDNLYVNRNKAVLDLLAMLAKTAKLHGEESRAVLKENVDTINLIRTTFPDLQDKMEERQPFTVDLDEIMGESAASLDTSLAELEQPIDEAPKSVQRNASTRRRRHKRQSMRISPEPSAMLEESVADILPKLRPTRAPTNEPVSQQHNIPGRNSTQRQSSSAGSNQSGNNRSSHKNRNSQIFPQDSTRGLRTSSNSLTSSAGSGKNKRRLFYGGSNNFNSGNSERKSLGRAEF</sequence>
<evidence type="ECO:0000256" key="3">
    <source>
        <dbReference type="ARBA" id="ARBA00019884"/>
    </source>
</evidence>
<feature type="compositionally biased region" description="Basic and acidic residues" evidence="12">
    <location>
        <begin position="412"/>
        <end position="422"/>
    </location>
</feature>
<keyword evidence="8 11" id="KW-0175">Coiled coil</keyword>
<evidence type="ECO:0000256" key="9">
    <source>
        <dbReference type="ARBA" id="ARBA00023136"/>
    </source>
</evidence>
<dbReference type="AlphaFoldDB" id="A0A1L0B908"/>
<evidence type="ECO:0000256" key="1">
    <source>
        <dbReference type="ARBA" id="ARBA00004406"/>
    </source>
</evidence>
<keyword evidence="9 11" id="KW-0472">Membrane</keyword>
<comment type="function">
    <text evidence="10">RNA-binding protein that binds specific mRNAs including the ASH1 mRNA, coding for a repressor of the HO endonuclease. Part of the mRNA localization machinery that restricts accumulation of certain proteins to the bud and in the daughter cell. Required for the delivery of cortical endoplasmic reticulum into the emerging bud.</text>
</comment>
<evidence type="ECO:0000256" key="5">
    <source>
        <dbReference type="ARBA" id="ARBA00022816"/>
    </source>
</evidence>
<dbReference type="OrthoDB" id="6088208at2759"/>
<reference evidence="13 14" key="1">
    <citation type="submission" date="2016-10" db="EMBL/GenBank/DDBJ databases">
        <authorList>
            <person name="de Groot N.N."/>
        </authorList>
    </citation>
    <scope>NUCLEOTIDE SEQUENCE [LARGE SCALE GENOMIC DNA]</scope>
    <source>
        <strain evidence="13 14">CBS 141442</strain>
    </source>
</reference>
<dbReference type="InterPro" id="IPR031398">
    <property type="entry name" value="She3"/>
</dbReference>
<dbReference type="GO" id="GO:0051028">
    <property type="term" value="P:mRNA transport"/>
    <property type="evidence" value="ECO:0007669"/>
    <property type="project" value="UniProtKB-UniRule"/>
</dbReference>
<proteinExistence type="inferred from homology"/>
<feature type="compositionally biased region" description="Low complexity" evidence="12">
    <location>
        <begin position="402"/>
        <end position="411"/>
    </location>
</feature>
<comment type="similarity">
    <text evidence="2 11">Belongs to the SHE3 family.</text>
</comment>
<feature type="compositionally biased region" description="Low complexity" evidence="12">
    <location>
        <begin position="375"/>
        <end position="393"/>
    </location>
</feature>
<feature type="compositionally biased region" description="Polar residues" evidence="12">
    <location>
        <begin position="326"/>
        <end position="344"/>
    </location>
</feature>
<name>A0A1L0B908_9ASCO</name>
<organism evidence="13 14">
    <name type="scientific">Sungouiella intermedia</name>
    <dbReference type="NCBI Taxonomy" id="45354"/>
    <lineage>
        <taxon>Eukaryota</taxon>
        <taxon>Fungi</taxon>
        <taxon>Dikarya</taxon>
        <taxon>Ascomycota</taxon>
        <taxon>Saccharomycotina</taxon>
        <taxon>Pichiomycetes</taxon>
        <taxon>Metschnikowiaceae</taxon>
        <taxon>Sungouiella</taxon>
    </lineage>
</organism>
<evidence type="ECO:0000313" key="13">
    <source>
        <dbReference type="EMBL" id="SGZ47502.1"/>
    </source>
</evidence>
<feature type="compositionally biased region" description="Basic residues" evidence="12">
    <location>
        <begin position="289"/>
        <end position="299"/>
    </location>
</feature>
<dbReference type="GO" id="GO:0048309">
    <property type="term" value="P:endoplasmic reticulum inheritance"/>
    <property type="evidence" value="ECO:0007669"/>
    <property type="project" value="InterPro"/>
</dbReference>
<protein>
    <recommendedName>
        <fullName evidence="3 11">SWI5-dependent HO expression protein 3</fullName>
    </recommendedName>
</protein>
<evidence type="ECO:0000256" key="2">
    <source>
        <dbReference type="ARBA" id="ARBA00008123"/>
    </source>
</evidence>
<evidence type="ECO:0000256" key="4">
    <source>
        <dbReference type="ARBA" id="ARBA00022448"/>
    </source>
</evidence>
<evidence type="ECO:0000256" key="6">
    <source>
        <dbReference type="ARBA" id="ARBA00022824"/>
    </source>
</evidence>
<keyword evidence="4 11" id="KW-0813">Transport</keyword>
<accession>A0A1L0B908</accession>
<gene>
    <name evidence="11" type="primary">SHE3</name>
    <name evidence="13" type="ORF">SAMEA4029010_CIC11G00000005314</name>
</gene>
<keyword evidence="14" id="KW-1185">Reference proteome</keyword>
<feature type="region of interest" description="Disordered" evidence="12">
    <location>
        <begin position="323"/>
        <end position="422"/>
    </location>
</feature>
<evidence type="ECO:0000256" key="12">
    <source>
        <dbReference type="SAM" id="MobiDB-lite"/>
    </source>
</evidence>
<evidence type="ECO:0000256" key="8">
    <source>
        <dbReference type="ARBA" id="ARBA00023054"/>
    </source>
</evidence>
<dbReference type="GO" id="GO:0005789">
    <property type="term" value="C:endoplasmic reticulum membrane"/>
    <property type="evidence" value="ECO:0007669"/>
    <property type="project" value="UniProtKB-SubCell"/>
</dbReference>
<keyword evidence="5 11" id="KW-0509">mRNA transport</keyword>
<dbReference type="STRING" id="45354.A0A1L0B908"/>
<keyword evidence="6 11" id="KW-0256">Endoplasmic reticulum</keyword>
<evidence type="ECO:0000313" key="14">
    <source>
        <dbReference type="Proteomes" id="UP000182334"/>
    </source>
</evidence>
<evidence type="ECO:0000256" key="7">
    <source>
        <dbReference type="ARBA" id="ARBA00022884"/>
    </source>
</evidence>
<dbReference type="Proteomes" id="UP000182334">
    <property type="component" value="Chromosome I"/>
</dbReference>